<dbReference type="Proteomes" id="UP001054837">
    <property type="component" value="Unassembled WGS sequence"/>
</dbReference>
<gene>
    <name evidence="2" type="ORF">CDAR_77271</name>
</gene>
<protein>
    <submittedName>
        <fullName evidence="2">Uncharacterized protein</fullName>
    </submittedName>
</protein>
<evidence type="ECO:0000313" key="3">
    <source>
        <dbReference type="Proteomes" id="UP001054837"/>
    </source>
</evidence>
<dbReference type="EMBL" id="BPLQ01010011">
    <property type="protein sequence ID" value="GIY47777.1"/>
    <property type="molecule type" value="Genomic_DNA"/>
</dbReference>
<reference evidence="2 3" key="1">
    <citation type="submission" date="2021-06" db="EMBL/GenBank/DDBJ databases">
        <title>Caerostris darwini draft genome.</title>
        <authorList>
            <person name="Kono N."/>
            <person name="Arakawa K."/>
        </authorList>
    </citation>
    <scope>NUCLEOTIDE SEQUENCE [LARGE SCALE GENOMIC DNA]</scope>
</reference>
<organism evidence="2 3">
    <name type="scientific">Caerostris darwini</name>
    <dbReference type="NCBI Taxonomy" id="1538125"/>
    <lineage>
        <taxon>Eukaryota</taxon>
        <taxon>Metazoa</taxon>
        <taxon>Ecdysozoa</taxon>
        <taxon>Arthropoda</taxon>
        <taxon>Chelicerata</taxon>
        <taxon>Arachnida</taxon>
        <taxon>Araneae</taxon>
        <taxon>Araneomorphae</taxon>
        <taxon>Entelegynae</taxon>
        <taxon>Araneoidea</taxon>
        <taxon>Araneidae</taxon>
        <taxon>Caerostris</taxon>
    </lineage>
</organism>
<accession>A0AAV4TS70</accession>
<proteinExistence type="predicted"/>
<dbReference type="AlphaFoldDB" id="A0AAV4TS70"/>
<keyword evidence="3" id="KW-1185">Reference proteome</keyword>
<sequence length="72" mass="7923">MPTPLRKPLKNEPHRQQISSAVEEGGRAEVIPPGRHMVGLKSSATVTGSCVWGQPRTYKTRAQHQDTAHRPA</sequence>
<name>A0AAV4TS70_9ARAC</name>
<evidence type="ECO:0000256" key="1">
    <source>
        <dbReference type="SAM" id="MobiDB-lite"/>
    </source>
</evidence>
<feature type="region of interest" description="Disordered" evidence="1">
    <location>
        <begin position="1"/>
        <end position="29"/>
    </location>
</feature>
<evidence type="ECO:0000313" key="2">
    <source>
        <dbReference type="EMBL" id="GIY47777.1"/>
    </source>
</evidence>
<comment type="caution">
    <text evidence="2">The sequence shown here is derived from an EMBL/GenBank/DDBJ whole genome shotgun (WGS) entry which is preliminary data.</text>
</comment>